<dbReference type="EMBL" id="JARJCW010000006">
    <property type="protein sequence ID" value="KAJ7223273.1"/>
    <property type="molecule type" value="Genomic_DNA"/>
</dbReference>
<reference evidence="2" key="1">
    <citation type="submission" date="2023-03" db="EMBL/GenBank/DDBJ databases">
        <title>Massive genome expansion in bonnet fungi (Mycena s.s.) driven by repeated elements and novel gene families across ecological guilds.</title>
        <authorList>
            <consortium name="Lawrence Berkeley National Laboratory"/>
            <person name="Harder C.B."/>
            <person name="Miyauchi S."/>
            <person name="Viragh M."/>
            <person name="Kuo A."/>
            <person name="Thoen E."/>
            <person name="Andreopoulos B."/>
            <person name="Lu D."/>
            <person name="Skrede I."/>
            <person name="Drula E."/>
            <person name="Henrissat B."/>
            <person name="Morin E."/>
            <person name="Kohler A."/>
            <person name="Barry K."/>
            <person name="LaButti K."/>
            <person name="Morin E."/>
            <person name="Salamov A."/>
            <person name="Lipzen A."/>
            <person name="Mereny Z."/>
            <person name="Hegedus B."/>
            <person name="Baldrian P."/>
            <person name="Stursova M."/>
            <person name="Weitz H."/>
            <person name="Taylor A."/>
            <person name="Grigoriev I.V."/>
            <person name="Nagy L.G."/>
            <person name="Martin F."/>
            <person name="Kauserud H."/>
        </authorList>
    </citation>
    <scope>NUCLEOTIDE SEQUENCE</scope>
    <source>
        <strain evidence="2">9144</strain>
    </source>
</reference>
<evidence type="ECO:0000313" key="2">
    <source>
        <dbReference type="EMBL" id="KAJ7223273.1"/>
    </source>
</evidence>
<evidence type="ECO:0000313" key="3">
    <source>
        <dbReference type="Proteomes" id="UP001219525"/>
    </source>
</evidence>
<keyword evidence="3" id="KW-1185">Reference proteome</keyword>
<proteinExistence type="predicted"/>
<feature type="compositionally biased region" description="Basic and acidic residues" evidence="1">
    <location>
        <begin position="73"/>
        <end position="84"/>
    </location>
</feature>
<evidence type="ECO:0000256" key="1">
    <source>
        <dbReference type="SAM" id="MobiDB-lite"/>
    </source>
</evidence>
<feature type="compositionally biased region" description="Polar residues" evidence="1">
    <location>
        <begin position="95"/>
        <end position="105"/>
    </location>
</feature>
<organism evidence="2 3">
    <name type="scientific">Mycena pura</name>
    <dbReference type="NCBI Taxonomy" id="153505"/>
    <lineage>
        <taxon>Eukaryota</taxon>
        <taxon>Fungi</taxon>
        <taxon>Dikarya</taxon>
        <taxon>Basidiomycota</taxon>
        <taxon>Agaricomycotina</taxon>
        <taxon>Agaricomycetes</taxon>
        <taxon>Agaricomycetidae</taxon>
        <taxon>Agaricales</taxon>
        <taxon>Marasmiineae</taxon>
        <taxon>Mycenaceae</taxon>
        <taxon>Mycena</taxon>
    </lineage>
</organism>
<feature type="region of interest" description="Disordered" evidence="1">
    <location>
        <begin position="1"/>
        <end position="21"/>
    </location>
</feature>
<sequence length="137" mass="15159">MARTTEQPTGAASMQNGPRTSQLTSTLLPMLTLIENAEWFEEALADALEAKDDVNGKKKAMASHLRTCPHATAPEKAKAAEVARQRPSRKWLRLKQSSLPQSTAMRNPMQGLWRVQPTSLPNWSIILMKAPPSRNAD</sequence>
<gene>
    <name evidence="2" type="ORF">GGX14DRAFT_387598</name>
</gene>
<accession>A0AAD6YLV0</accession>
<dbReference type="AlphaFoldDB" id="A0AAD6YLV0"/>
<dbReference type="Proteomes" id="UP001219525">
    <property type="component" value="Unassembled WGS sequence"/>
</dbReference>
<protein>
    <submittedName>
        <fullName evidence="2">Uncharacterized protein</fullName>
    </submittedName>
</protein>
<comment type="caution">
    <text evidence="2">The sequence shown here is derived from an EMBL/GenBank/DDBJ whole genome shotgun (WGS) entry which is preliminary data.</text>
</comment>
<feature type="region of interest" description="Disordered" evidence="1">
    <location>
        <begin position="70"/>
        <end position="107"/>
    </location>
</feature>
<name>A0AAD6YLV0_9AGAR</name>